<organism evidence="2 3">
    <name type="scientific">Podospora aff. communis PSN243</name>
    <dbReference type="NCBI Taxonomy" id="3040156"/>
    <lineage>
        <taxon>Eukaryota</taxon>
        <taxon>Fungi</taxon>
        <taxon>Dikarya</taxon>
        <taxon>Ascomycota</taxon>
        <taxon>Pezizomycotina</taxon>
        <taxon>Sordariomycetes</taxon>
        <taxon>Sordariomycetidae</taxon>
        <taxon>Sordariales</taxon>
        <taxon>Podosporaceae</taxon>
        <taxon>Podospora</taxon>
    </lineage>
</organism>
<gene>
    <name evidence="2" type="ORF">QBC34DRAFT_383697</name>
</gene>
<dbReference type="EMBL" id="MU865960">
    <property type="protein sequence ID" value="KAK4446022.1"/>
    <property type="molecule type" value="Genomic_DNA"/>
</dbReference>
<accession>A0AAV9GDU2</accession>
<proteinExistence type="predicted"/>
<dbReference type="AlphaFoldDB" id="A0AAV9GDU2"/>
<evidence type="ECO:0000313" key="2">
    <source>
        <dbReference type="EMBL" id="KAK4446022.1"/>
    </source>
</evidence>
<comment type="caution">
    <text evidence="2">The sequence shown here is derived from an EMBL/GenBank/DDBJ whole genome shotgun (WGS) entry which is preliminary data.</text>
</comment>
<name>A0AAV9GDU2_9PEZI</name>
<feature type="compositionally biased region" description="Polar residues" evidence="1">
    <location>
        <begin position="10"/>
        <end position="20"/>
    </location>
</feature>
<reference evidence="2" key="1">
    <citation type="journal article" date="2023" name="Mol. Phylogenet. Evol.">
        <title>Genome-scale phylogeny and comparative genomics of the fungal order Sordariales.</title>
        <authorList>
            <person name="Hensen N."/>
            <person name="Bonometti L."/>
            <person name="Westerberg I."/>
            <person name="Brannstrom I.O."/>
            <person name="Guillou S."/>
            <person name="Cros-Aarteil S."/>
            <person name="Calhoun S."/>
            <person name="Haridas S."/>
            <person name="Kuo A."/>
            <person name="Mondo S."/>
            <person name="Pangilinan J."/>
            <person name="Riley R."/>
            <person name="LaButti K."/>
            <person name="Andreopoulos B."/>
            <person name="Lipzen A."/>
            <person name="Chen C."/>
            <person name="Yan M."/>
            <person name="Daum C."/>
            <person name="Ng V."/>
            <person name="Clum A."/>
            <person name="Steindorff A."/>
            <person name="Ohm R.A."/>
            <person name="Martin F."/>
            <person name="Silar P."/>
            <person name="Natvig D.O."/>
            <person name="Lalanne C."/>
            <person name="Gautier V."/>
            <person name="Ament-Velasquez S.L."/>
            <person name="Kruys A."/>
            <person name="Hutchinson M.I."/>
            <person name="Powell A.J."/>
            <person name="Barry K."/>
            <person name="Miller A.N."/>
            <person name="Grigoriev I.V."/>
            <person name="Debuchy R."/>
            <person name="Gladieux P."/>
            <person name="Hiltunen Thoren M."/>
            <person name="Johannesson H."/>
        </authorList>
    </citation>
    <scope>NUCLEOTIDE SEQUENCE</scope>
    <source>
        <strain evidence="2">PSN243</strain>
    </source>
</reference>
<keyword evidence="3" id="KW-1185">Reference proteome</keyword>
<protein>
    <submittedName>
        <fullName evidence="2">Uncharacterized protein</fullName>
    </submittedName>
</protein>
<evidence type="ECO:0000256" key="1">
    <source>
        <dbReference type="SAM" id="MobiDB-lite"/>
    </source>
</evidence>
<evidence type="ECO:0000313" key="3">
    <source>
        <dbReference type="Proteomes" id="UP001321760"/>
    </source>
</evidence>
<sequence length="207" mass="23282">MASLPHDDNPTMNGSMNHNGNPGADGGADAEVDDEAEPWPHVFENFVINGDADFERISKEHEQKNDIAAAKLADIANDRTYPHSDAQMTAYKNLLCHAFVNFGGIVEKSKRFEVNRIRDLEPVEVELLCYQIVKEMKAAHRGELGLPPFVKDREVLYEHFATFNERFGKTFEVVLRSKAIAHGAIPRSFIRRLVAAPNRELRVLPTS</sequence>
<reference evidence="2" key="2">
    <citation type="submission" date="2023-05" db="EMBL/GenBank/DDBJ databases">
        <authorList>
            <consortium name="Lawrence Berkeley National Laboratory"/>
            <person name="Steindorff A."/>
            <person name="Hensen N."/>
            <person name="Bonometti L."/>
            <person name="Westerberg I."/>
            <person name="Brannstrom I.O."/>
            <person name="Guillou S."/>
            <person name="Cros-Aarteil S."/>
            <person name="Calhoun S."/>
            <person name="Haridas S."/>
            <person name="Kuo A."/>
            <person name="Mondo S."/>
            <person name="Pangilinan J."/>
            <person name="Riley R."/>
            <person name="Labutti K."/>
            <person name="Andreopoulos B."/>
            <person name="Lipzen A."/>
            <person name="Chen C."/>
            <person name="Yanf M."/>
            <person name="Daum C."/>
            <person name="Ng V."/>
            <person name="Clum A."/>
            <person name="Ohm R."/>
            <person name="Martin F."/>
            <person name="Silar P."/>
            <person name="Natvig D."/>
            <person name="Lalanne C."/>
            <person name="Gautier V."/>
            <person name="Ament-Velasquez S.L."/>
            <person name="Kruys A."/>
            <person name="Hutchinson M.I."/>
            <person name="Powell A.J."/>
            <person name="Barry K."/>
            <person name="Miller A.N."/>
            <person name="Grigoriev I.V."/>
            <person name="Debuchy R."/>
            <person name="Gladieux P."/>
            <person name="Thoren M.H."/>
            <person name="Johannesson H."/>
        </authorList>
    </citation>
    <scope>NUCLEOTIDE SEQUENCE</scope>
    <source>
        <strain evidence="2">PSN243</strain>
    </source>
</reference>
<feature type="region of interest" description="Disordered" evidence="1">
    <location>
        <begin position="1"/>
        <end position="32"/>
    </location>
</feature>
<dbReference type="Proteomes" id="UP001321760">
    <property type="component" value="Unassembled WGS sequence"/>
</dbReference>